<dbReference type="GO" id="GO:0005634">
    <property type="term" value="C:nucleus"/>
    <property type="evidence" value="ECO:0007669"/>
    <property type="project" value="UniProtKB-ARBA"/>
</dbReference>
<dbReference type="Gene3D" id="1.10.30.10">
    <property type="entry name" value="High mobility group box domain"/>
    <property type="match status" value="1"/>
</dbReference>
<organism evidence="2 3">
    <name type="scientific">Drosophila hydei</name>
    <name type="common">Fruit fly</name>
    <dbReference type="NCBI Taxonomy" id="7224"/>
    <lineage>
        <taxon>Eukaryota</taxon>
        <taxon>Metazoa</taxon>
        <taxon>Ecdysozoa</taxon>
        <taxon>Arthropoda</taxon>
        <taxon>Hexapoda</taxon>
        <taxon>Insecta</taxon>
        <taxon>Pterygota</taxon>
        <taxon>Neoptera</taxon>
        <taxon>Endopterygota</taxon>
        <taxon>Diptera</taxon>
        <taxon>Brachycera</taxon>
        <taxon>Muscomorpha</taxon>
        <taxon>Ephydroidea</taxon>
        <taxon>Drosophilidae</taxon>
        <taxon>Drosophila</taxon>
    </lineage>
</organism>
<evidence type="ECO:0000313" key="3">
    <source>
        <dbReference type="RefSeq" id="XP_023172204.2"/>
    </source>
</evidence>
<dbReference type="Proteomes" id="UP000504633">
    <property type="component" value="Unplaced"/>
</dbReference>
<keyword evidence="2" id="KW-1185">Reference proteome</keyword>
<dbReference type="OMA" id="RNICQPR"/>
<name>A0A6J1LVJ2_DROHY</name>
<proteinExistence type="predicted"/>
<dbReference type="InterPro" id="IPR024460">
    <property type="entry name" value="Protamine-like"/>
</dbReference>
<dbReference type="RefSeq" id="XP_023172204.2">
    <property type="nucleotide sequence ID" value="XM_023316436.2"/>
</dbReference>
<accession>A0A6J1LVJ2</accession>
<gene>
    <name evidence="3" type="primary">LOC111600358</name>
</gene>
<dbReference type="InterPro" id="IPR036910">
    <property type="entry name" value="HMG_box_dom_sf"/>
</dbReference>
<evidence type="ECO:0000313" key="2">
    <source>
        <dbReference type="Proteomes" id="UP000504633"/>
    </source>
</evidence>
<feature type="compositionally biased region" description="Basic residues" evidence="1">
    <location>
        <begin position="84"/>
        <end position="100"/>
    </location>
</feature>
<feature type="region of interest" description="Disordered" evidence="1">
    <location>
        <begin position="77"/>
        <end position="101"/>
    </location>
</feature>
<dbReference type="AlphaFoldDB" id="A0A6J1LVJ2"/>
<dbReference type="GO" id="GO:0035092">
    <property type="term" value="P:sperm DNA condensation"/>
    <property type="evidence" value="ECO:0007669"/>
    <property type="project" value="InterPro"/>
</dbReference>
<dbReference type="CDD" id="cd00084">
    <property type="entry name" value="HMG-box_SF"/>
    <property type="match status" value="1"/>
</dbReference>
<dbReference type="SUPFAM" id="SSF47095">
    <property type="entry name" value="HMG-box"/>
    <property type="match status" value="1"/>
</dbReference>
<dbReference type="KEGG" id="dhe:111600358"/>
<dbReference type="GeneID" id="111600358"/>
<protein>
    <submittedName>
        <fullName evidence="3">Uncharacterized protein LOC111600358</fullName>
    </submittedName>
</protein>
<feature type="compositionally biased region" description="Basic and acidic residues" evidence="1">
    <location>
        <begin position="8"/>
        <end position="27"/>
    </location>
</feature>
<dbReference type="Pfam" id="PF06382">
    <property type="entry name" value="Protamine_like"/>
    <property type="match status" value="1"/>
</dbReference>
<reference evidence="3" key="1">
    <citation type="submission" date="2025-08" db="UniProtKB">
        <authorList>
            <consortium name="RefSeq"/>
        </authorList>
    </citation>
    <scope>IDENTIFICATION</scope>
    <source>
        <strain evidence="3">15085-1641.00</strain>
        <tissue evidence="3">Whole body</tissue>
    </source>
</reference>
<feature type="region of interest" description="Disordered" evidence="1">
    <location>
        <begin position="1"/>
        <end position="27"/>
    </location>
</feature>
<dbReference type="OrthoDB" id="7675944at2759"/>
<evidence type="ECO:0000256" key="1">
    <source>
        <dbReference type="SAM" id="MobiDB-lite"/>
    </source>
</evidence>
<sequence>MDVDMDEDVKMLDSENRSERTNQTDPRLKHLINAAKLWNRMPLKGKEAYRSGHNDTRNSQKQSCMEFCDEADCPMTSSDDMRCPRRSRGQRAKPQAHKTTTKCAQPAVRKRKKPNKWVKPGPITNNAYLNFVRTVRRKYCGLLAKQLVMLAAQQWRCLSESKKQRYRRQAYQVSAMERQKRLSNYCKK</sequence>